<accession>A0A8J5W3P3</accession>
<gene>
    <name evidence="2" type="ORF">GUJ93_ZPchr0006g44850</name>
</gene>
<organism evidence="2 3">
    <name type="scientific">Zizania palustris</name>
    <name type="common">Northern wild rice</name>
    <dbReference type="NCBI Taxonomy" id="103762"/>
    <lineage>
        <taxon>Eukaryota</taxon>
        <taxon>Viridiplantae</taxon>
        <taxon>Streptophyta</taxon>
        <taxon>Embryophyta</taxon>
        <taxon>Tracheophyta</taxon>
        <taxon>Spermatophyta</taxon>
        <taxon>Magnoliopsida</taxon>
        <taxon>Liliopsida</taxon>
        <taxon>Poales</taxon>
        <taxon>Poaceae</taxon>
        <taxon>BOP clade</taxon>
        <taxon>Oryzoideae</taxon>
        <taxon>Oryzeae</taxon>
        <taxon>Zizaniinae</taxon>
        <taxon>Zizania</taxon>
    </lineage>
</organism>
<reference evidence="2" key="1">
    <citation type="journal article" date="2021" name="bioRxiv">
        <title>Whole Genome Assembly and Annotation of Northern Wild Rice, Zizania palustris L., Supports a Whole Genome Duplication in the Zizania Genus.</title>
        <authorList>
            <person name="Haas M."/>
            <person name="Kono T."/>
            <person name="Macchietto M."/>
            <person name="Millas R."/>
            <person name="McGilp L."/>
            <person name="Shao M."/>
            <person name="Duquette J."/>
            <person name="Hirsch C.N."/>
            <person name="Kimball J."/>
        </authorList>
    </citation>
    <scope>NUCLEOTIDE SEQUENCE</scope>
    <source>
        <tissue evidence="2">Fresh leaf tissue</tissue>
    </source>
</reference>
<dbReference type="GO" id="GO:0004869">
    <property type="term" value="F:cysteine-type endopeptidase inhibitor activity"/>
    <property type="evidence" value="ECO:0007669"/>
    <property type="project" value="InterPro"/>
</dbReference>
<dbReference type="EMBL" id="JAAALK010000283">
    <property type="protein sequence ID" value="KAG8073654.1"/>
    <property type="molecule type" value="Genomic_DNA"/>
</dbReference>
<dbReference type="Proteomes" id="UP000729402">
    <property type="component" value="Unassembled WGS sequence"/>
</dbReference>
<proteinExistence type="predicted"/>
<evidence type="ECO:0000313" key="3">
    <source>
        <dbReference type="Proteomes" id="UP000729402"/>
    </source>
</evidence>
<name>A0A8J5W3P3_ZIZPA</name>
<protein>
    <recommendedName>
        <fullName evidence="1">Cystatin domain-containing protein</fullName>
    </recommendedName>
</protein>
<dbReference type="PANTHER" id="PTHR47116">
    <property type="entry name" value="PHLOEM FILAMENT PROTEIN"/>
    <property type="match status" value="1"/>
</dbReference>
<dbReference type="InterPro" id="IPR027214">
    <property type="entry name" value="Cystatin"/>
</dbReference>
<evidence type="ECO:0000313" key="2">
    <source>
        <dbReference type="EMBL" id="KAG8073654.1"/>
    </source>
</evidence>
<dbReference type="Pfam" id="PF16845">
    <property type="entry name" value="SQAPI"/>
    <property type="match status" value="1"/>
</dbReference>
<sequence length="286" mass="30177">MTASFVVRPFYCSRLLATMPRSPRGKCQSQWVSTSHRLAEVQASFYHCISPFQYPDACRGSKSAGDQPFACAHAVRDKLSTTAVDKPFVCVNTIRDKLPATTGDQPFVCGVNTIRDKLSATTGDCWPLACANTIGDKLSAATGDKPFACANAIRDKLSATAGDKPSYSTSVSAAAIGDKLSTTTTDDRQPSASTATIGDELTTTTTGVRQPSATATAVGDKIISPATAGLVYVNVMSGQTQPYNGGSNYQLVITVAGGGKTSLYNAFVWGVLGTTTWQLRSFKLNN</sequence>
<dbReference type="OrthoDB" id="692286at2759"/>
<feature type="domain" description="Cystatin" evidence="1">
    <location>
        <begin position="226"/>
        <end position="283"/>
    </location>
</feature>
<dbReference type="InterPro" id="IPR000010">
    <property type="entry name" value="Cystatin_dom"/>
</dbReference>
<comment type="caution">
    <text evidence="2">The sequence shown here is derived from an EMBL/GenBank/DDBJ whole genome shotgun (WGS) entry which is preliminary data.</text>
</comment>
<evidence type="ECO:0000259" key="1">
    <source>
        <dbReference type="Pfam" id="PF16845"/>
    </source>
</evidence>
<reference evidence="2" key="2">
    <citation type="submission" date="2021-02" db="EMBL/GenBank/DDBJ databases">
        <authorList>
            <person name="Kimball J.A."/>
            <person name="Haas M.W."/>
            <person name="Macchietto M."/>
            <person name="Kono T."/>
            <person name="Duquette J."/>
            <person name="Shao M."/>
        </authorList>
    </citation>
    <scope>NUCLEOTIDE SEQUENCE</scope>
    <source>
        <tissue evidence="2">Fresh leaf tissue</tissue>
    </source>
</reference>
<keyword evidence="3" id="KW-1185">Reference proteome</keyword>
<dbReference type="AlphaFoldDB" id="A0A8J5W3P3"/>